<name>A0ABV9KNB7_9RHOB</name>
<dbReference type="PROSITE" id="PS50983">
    <property type="entry name" value="FE_B12_PBP"/>
    <property type="match status" value="1"/>
</dbReference>
<dbReference type="SUPFAM" id="SSF53807">
    <property type="entry name" value="Helical backbone' metal receptor"/>
    <property type="match status" value="1"/>
</dbReference>
<feature type="domain" description="Fe/B12 periplasmic-binding" evidence="2">
    <location>
        <begin position="24"/>
        <end position="280"/>
    </location>
</feature>
<gene>
    <name evidence="3" type="ORF">ACFO5X_24075</name>
</gene>
<dbReference type="Gene3D" id="3.40.50.1980">
    <property type="entry name" value="Nitrogenase molybdenum iron protein domain"/>
    <property type="match status" value="2"/>
</dbReference>
<evidence type="ECO:0000259" key="2">
    <source>
        <dbReference type="PROSITE" id="PS50983"/>
    </source>
</evidence>
<protein>
    <submittedName>
        <fullName evidence="3">Hemin ABC transporter substrate-binding protein</fullName>
    </submittedName>
</protein>
<sequence length="280" mass="28150">MRAILCAGALALAAPAQANEPAGAIVSIGGAVTEIVFALGAGDRLVARDTTSVYPEAALALPDVGYMRALSPEGVLSVGPDLILADQNAGPPETVEVLKDAEVAMVQIPDVFTGEGVQAKIRTIGAAIGVEDKAEALATDVAARLEAAQAQAEARAGGAKKRVLFVLSAAGGRIMASGSGTAAAAMIELAGAENAVTGFEGYKPLTDEAVISAAPDAILMMDRGGDHDSPVDQLVALPWIAATPAGQARAVVRMDGLYLLGFGPRIPEAVADLNAALYGG</sequence>
<evidence type="ECO:0000256" key="1">
    <source>
        <dbReference type="SAM" id="SignalP"/>
    </source>
</evidence>
<evidence type="ECO:0000313" key="4">
    <source>
        <dbReference type="Proteomes" id="UP001595973"/>
    </source>
</evidence>
<feature type="signal peptide" evidence="1">
    <location>
        <begin position="1"/>
        <end position="18"/>
    </location>
</feature>
<dbReference type="Pfam" id="PF01497">
    <property type="entry name" value="Peripla_BP_2"/>
    <property type="match status" value="1"/>
</dbReference>
<evidence type="ECO:0000313" key="3">
    <source>
        <dbReference type="EMBL" id="MFC4671650.1"/>
    </source>
</evidence>
<dbReference type="Proteomes" id="UP001595973">
    <property type="component" value="Unassembled WGS sequence"/>
</dbReference>
<dbReference type="PANTHER" id="PTHR30535">
    <property type="entry name" value="VITAMIN B12-BINDING PROTEIN"/>
    <property type="match status" value="1"/>
</dbReference>
<accession>A0ABV9KNB7</accession>
<keyword evidence="4" id="KW-1185">Reference proteome</keyword>
<dbReference type="CDD" id="cd01149">
    <property type="entry name" value="HutB"/>
    <property type="match status" value="1"/>
</dbReference>
<dbReference type="EMBL" id="JBHSGI010000034">
    <property type="protein sequence ID" value="MFC4671650.1"/>
    <property type="molecule type" value="Genomic_DNA"/>
</dbReference>
<dbReference type="InterPro" id="IPR002491">
    <property type="entry name" value="ABC_transptr_periplasmic_BD"/>
</dbReference>
<dbReference type="PANTHER" id="PTHR30535:SF4">
    <property type="entry name" value="HEMIN-BINDING PERIPLASMIC PROTEIN HMUT"/>
    <property type="match status" value="1"/>
</dbReference>
<keyword evidence="1" id="KW-0732">Signal</keyword>
<proteinExistence type="predicted"/>
<dbReference type="RefSeq" id="WP_380723231.1">
    <property type="nucleotide sequence ID" value="NZ_JBHSGI010000034.1"/>
</dbReference>
<reference evidence="4" key="1">
    <citation type="journal article" date="2019" name="Int. J. Syst. Evol. Microbiol.">
        <title>The Global Catalogue of Microorganisms (GCM) 10K type strain sequencing project: providing services to taxonomists for standard genome sequencing and annotation.</title>
        <authorList>
            <consortium name="The Broad Institute Genomics Platform"/>
            <consortium name="The Broad Institute Genome Sequencing Center for Infectious Disease"/>
            <person name="Wu L."/>
            <person name="Ma J."/>
        </authorList>
    </citation>
    <scope>NUCLEOTIDE SEQUENCE [LARGE SCALE GENOMIC DNA]</scope>
    <source>
        <strain evidence="4">CGMCC 4.7283</strain>
    </source>
</reference>
<dbReference type="InterPro" id="IPR050902">
    <property type="entry name" value="ABC_Transporter_SBP"/>
</dbReference>
<organism evidence="3 4">
    <name type="scientific">Seohaeicola nanhaiensis</name>
    <dbReference type="NCBI Taxonomy" id="1387282"/>
    <lineage>
        <taxon>Bacteria</taxon>
        <taxon>Pseudomonadati</taxon>
        <taxon>Pseudomonadota</taxon>
        <taxon>Alphaproteobacteria</taxon>
        <taxon>Rhodobacterales</taxon>
        <taxon>Roseobacteraceae</taxon>
        <taxon>Seohaeicola</taxon>
    </lineage>
</organism>
<feature type="chain" id="PRO_5045809965" evidence="1">
    <location>
        <begin position="19"/>
        <end position="280"/>
    </location>
</feature>
<comment type="caution">
    <text evidence="3">The sequence shown here is derived from an EMBL/GenBank/DDBJ whole genome shotgun (WGS) entry which is preliminary data.</text>
</comment>